<dbReference type="Proteomes" id="UP000078555">
    <property type="component" value="Unassembled WGS sequence"/>
</dbReference>
<dbReference type="EMBL" id="FLRD01000008">
    <property type="protein sequence ID" value="SBT30649.1"/>
    <property type="molecule type" value="Genomic_DNA"/>
</dbReference>
<sequence>MRHVDSAPVPFIYLIVTQSAKHGIVLASAEDPRECPAPCLKTGVFTFSFSAKINFILTHVSFLIMLFPLPGFI</sequence>
<reference evidence="4 5" key="2">
    <citation type="submission" date="2016-05" db="EMBL/GenBank/DDBJ databases">
        <authorList>
            <person name="Naeem Raeece"/>
        </authorList>
    </citation>
    <scope>NUCLEOTIDE SEQUENCE [LARGE SCALE GENOMIC DNA]</scope>
</reference>
<proteinExistence type="predicted"/>
<protein>
    <submittedName>
        <fullName evidence="3">Uncharacterized protein</fullName>
    </submittedName>
</protein>
<evidence type="ECO:0000313" key="2">
    <source>
        <dbReference type="EMBL" id="SBT30649.1"/>
    </source>
</evidence>
<gene>
    <name evidence="2" type="ORF">POVWA1_003170</name>
    <name evidence="3" type="ORF">POVWA2_003360</name>
</gene>
<keyword evidence="1" id="KW-0472">Membrane</keyword>
<dbReference type="AlphaFoldDB" id="A0A1A8YIB8"/>
<evidence type="ECO:0000256" key="1">
    <source>
        <dbReference type="SAM" id="Phobius"/>
    </source>
</evidence>
<dbReference type="EMBL" id="FLRE01000014">
    <property type="protein sequence ID" value="SBT31285.1"/>
    <property type="molecule type" value="Genomic_DNA"/>
</dbReference>
<organism evidence="3 4">
    <name type="scientific">Plasmodium ovale wallikeri</name>
    <dbReference type="NCBI Taxonomy" id="864142"/>
    <lineage>
        <taxon>Eukaryota</taxon>
        <taxon>Sar</taxon>
        <taxon>Alveolata</taxon>
        <taxon>Apicomplexa</taxon>
        <taxon>Aconoidasida</taxon>
        <taxon>Haemosporida</taxon>
        <taxon>Plasmodiidae</taxon>
        <taxon>Plasmodium</taxon>
        <taxon>Plasmodium (Plasmodium)</taxon>
    </lineage>
</organism>
<keyword evidence="5" id="KW-1185">Reference proteome</keyword>
<evidence type="ECO:0000313" key="5">
    <source>
        <dbReference type="Proteomes" id="UP000078555"/>
    </source>
</evidence>
<feature type="transmembrane region" description="Helical" evidence="1">
    <location>
        <begin position="53"/>
        <end position="72"/>
    </location>
</feature>
<evidence type="ECO:0000313" key="4">
    <source>
        <dbReference type="Proteomes" id="UP000078550"/>
    </source>
</evidence>
<keyword evidence="1" id="KW-1133">Transmembrane helix</keyword>
<evidence type="ECO:0000313" key="3">
    <source>
        <dbReference type="EMBL" id="SBT31285.1"/>
    </source>
</evidence>
<accession>A0A1A8YIB8</accession>
<name>A0A1A8YIB8_PLAOA</name>
<dbReference type="Proteomes" id="UP000078550">
    <property type="component" value="Unassembled WGS sequence"/>
</dbReference>
<keyword evidence="1" id="KW-0812">Transmembrane</keyword>
<reference evidence="3" key="1">
    <citation type="submission" date="2016-05" db="EMBL/GenBank/DDBJ databases">
        <authorList>
            <person name="Lavstsen T."/>
            <person name="Jespersen J.S."/>
        </authorList>
    </citation>
    <scope>NUCLEOTIDE SEQUENCE [LARGE SCALE GENOMIC DNA]</scope>
</reference>